<feature type="transmembrane region" description="Helical" evidence="6">
    <location>
        <begin position="156"/>
        <end position="176"/>
    </location>
</feature>
<evidence type="ECO:0000256" key="6">
    <source>
        <dbReference type="SAM" id="Phobius"/>
    </source>
</evidence>
<feature type="transmembrane region" description="Helical" evidence="6">
    <location>
        <begin position="36"/>
        <end position="61"/>
    </location>
</feature>
<name>A0A9D9IMU5_9BACT</name>
<keyword evidence="2" id="KW-1003">Cell membrane</keyword>
<dbReference type="SUPFAM" id="SSF103481">
    <property type="entry name" value="Multidrug resistance efflux transporter EmrE"/>
    <property type="match status" value="2"/>
</dbReference>
<feature type="transmembrane region" description="Helical" evidence="6">
    <location>
        <begin position="130"/>
        <end position="150"/>
    </location>
</feature>
<gene>
    <name evidence="8" type="ORF">IAB91_07850</name>
</gene>
<organism evidence="8 9">
    <name type="scientific">Candidatus Cryptobacteroides faecigallinarum</name>
    <dbReference type="NCBI Taxonomy" id="2840763"/>
    <lineage>
        <taxon>Bacteria</taxon>
        <taxon>Pseudomonadati</taxon>
        <taxon>Bacteroidota</taxon>
        <taxon>Bacteroidia</taxon>
        <taxon>Bacteroidales</taxon>
        <taxon>Candidatus Cryptobacteroides</taxon>
    </lineage>
</organism>
<feature type="transmembrane region" description="Helical" evidence="6">
    <location>
        <begin position="222"/>
        <end position="242"/>
    </location>
</feature>
<comment type="subcellular location">
    <subcellularLocation>
        <location evidence="1">Cell membrane</location>
        <topology evidence="1">Multi-pass membrane protein</topology>
    </subcellularLocation>
</comment>
<dbReference type="AlphaFoldDB" id="A0A9D9IMU5"/>
<evidence type="ECO:0000256" key="2">
    <source>
        <dbReference type="ARBA" id="ARBA00022475"/>
    </source>
</evidence>
<keyword evidence="5 6" id="KW-0472">Membrane</keyword>
<sequence>MGKSGFKYKAYVYLVSVLAITLWGISYIWTDKLIGLGISVFYFVFVRILLAGICLLLLNAATRQLQAIKKKDLPKFLLLALFEPFIYFLAESYGIKLTGSPTLSSMVIATIPIFSVAAGFVFFRERINWVNAIGIILAIGGICLVVMSHGELGPDFIWGIILLIVAVISEVGHASVTKSLSSNYSSQVIVMYQFLIGSVYLFPLFIFKGLDDFSPAYLSFEVWTPIICLAVLCSSLAFSLWVNTIKHLGVAKSSIFTALIPVASALASWALGYEFLTMRQWGGVLISAVGVILSQYCIKNNK</sequence>
<dbReference type="Proteomes" id="UP000823757">
    <property type="component" value="Unassembled WGS sequence"/>
</dbReference>
<comment type="caution">
    <text evidence="8">The sequence shown here is derived from an EMBL/GenBank/DDBJ whole genome shotgun (WGS) entry which is preliminary data.</text>
</comment>
<feature type="transmembrane region" description="Helical" evidence="6">
    <location>
        <begin position="12"/>
        <end position="30"/>
    </location>
</feature>
<dbReference type="PANTHER" id="PTHR32322:SF18">
    <property type="entry name" value="S-ADENOSYLMETHIONINE_S-ADENOSYLHOMOCYSTEINE TRANSPORTER"/>
    <property type="match status" value="1"/>
</dbReference>
<evidence type="ECO:0000256" key="3">
    <source>
        <dbReference type="ARBA" id="ARBA00022692"/>
    </source>
</evidence>
<dbReference type="PANTHER" id="PTHR32322">
    <property type="entry name" value="INNER MEMBRANE TRANSPORTER"/>
    <property type="match status" value="1"/>
</dbReference>
<evidence type="ECO:0000313" key="8">
    <source>
        <dbReference type="EMBL" id="MBO8475185.1"/>
    </source>
</evidence>
<protein>
    <submittedName>
        <fullName evidence="8">DMT family transporter</fullName>
    </submittedName>
</protein>
<dbReference type="GO" id="GO:0005886">
    <property type="term" value="C:plasma membrane"/>
    <property type="evidence" value="ECO:0007669"/>
    <property type="project" value="UniProtKB-SubCell"/>
</dbReference>
<dbReference type="InterPro" id="IPR037185">
    <property type="entry name" value="EmrE-like"/>
</dbReference>
<dbReference type="InterPro" id="IPR050638">
    <property type="entry name" value="AA-Vitamin_Transporters"/>
</dbReference>
<evidence type="ECO:0000256" key="1">
    <source>
        <dbReference type="ARBA" id="ARBA00004651"/>
    </source>
</evidence>
<proteinExistence type="predicted"/>
<keyword evidence="4 6" id="KW-1133">Transmembrane helix</keyword>
<dbReference type="Pfam" id="PF00892">
    <property type="entry name" value="EamA"/>
    <property type="match status" value="2"/>
</dbReference>
<feature type="domain" description="EamA" evidence="7">
    <location>
        <begin position="158"/>
        <end position="294"/>
    </location>
</feature>
<evidence type="ECO:0000259" key="7">
    <source>
        <dbReference type="Pfam" id="PF00892"/>
    </source>
</evidence>
<accession>A0A9D9IMU5</accession>
<feature type="transmembrane region" description="Helical" evidence="6">
    <location>
        <begin position="102"/>
        <end position="123"/>
    </location>
</feature>
<dbReference type="InterPro" id="IPR000620">
    <property type="entry name" value="EamA_dom"/>
</dbReference>
<reference evidence="8" key="2">
    <citation type="journal article" date="2021" name="PeerJ">
        <title>Extensive microbial diversity within the chicken gut microbiome revealed by metagenomics and culture.</title>
        <authorList>
            <person name="Gilroy R."/>
            <person name="Ravi A."/>
            <person name="Getino M."/>
            <person name="Pursley I."/>
            <person name="Horton D.L."/>
            <person name="Alikhan N.F."/>
            <person name="Baker D."/>
            <person name="Gharbi K."/>
            <person name="Hall N."/>
            <person name="Watson M."/>
            <person name="Adriaenssens E.M."/>
            <person name="Foster-Nyarko E."/>
            <person name="Jarju S."/>
            <person name="Secka A."/>
            <person name="Antonio M."/>
            <person name="Oren A."/>
            <person name="Chaudhuri R.R."/>
            <person name="La Ragione R."/>
            <person name="Hildebrand F."/>
            <person name="Pallen M.J."/>
        </authorList>
    </citation>
    <scope>NUCLEOTIDE SEQUENCE</scope>
    <source>
        <strain evidence="8">B1-13419</strain>
    </source>
</reference>
<dbReference type="EMBL" id="JADIMD010000117">
    <property type="protein sequence ID" value="MBO8475185.1"/>
    <property type="molecule type" value="Genomic_DNA"/>
</dbReference>
<evidence type="ECO:0000313" key="9">
    <source>
        <dbReference type="Proteomes" id="UP000823757"/>
    </source>
</evidence>
<feature type="transmembrane region" description="Helical" evidence="6">
    <location>
        <begin position="73"/>
        <end position="90"/>
    </location>
</feature>
<evidence type="ECO:0000256" key="4">
    <source>
        <dbReference type="ARBA" id="ARBA00022989"/>
    </source>
</evidence>
<feature type="transmembrane region" description="Helical" evidence="6">
    <location>
        <begin position="278"/>
        <end position="298"/>
    </location>
</feature>
<reference evidence="8" key="1">
    <citation type="submission" date="2020-10" db="EMBL/GenBank/DDBJ databases">
        <authorList>
            <person name="Gilroy R."/>
        </authorList>
    </citation>
    <scope>NUCLEOTIDE SEQUENCE</scope>
    <source>
        <strain evidence="8">B1-13419</strain>
    </source>
</reference>
<feature type="transmembrane region" description="Helical" evidence="6">
    <location>
        <begin position="254"/>
        <end position="272"/>
    </location>
</feature>
<feature type="transmembrane region" description="Helical" evidence="6">
    <location>
        <begin position="188"/>
        <end position="210"/>
    </location>
</feature>
<feature type="domain" description="EamA" evidence="7">
    <location>
        <begin position="13"/>
        <end position="146"/>
    </location>
</feature>
<keyword evidence="3 6" id="KW-0812">Transmembrane</keyword>
<evidence type="ECO:0000256" key="5">
    <source>
        <dbReference type="ARBA" id="ARBA00023136"/>
    </source>
</evidence>